<evidence type="ECO:0000313" key="4">
    <source>
        <dbReference type="Proteomes" id="UP001180845"/>
    </source>
</evidence>
<dbReference type="AlphaFoldDB" id="A0AAE3ZE70"/>
<dbReference type="Proteomes" id="UP001180845">
    <property type="component" value="Unassembled WGS sequence"/>
</dbReference>
<proteinExistence type="predicted"/>
<dbReference type="Pfam" id="PF05007">
    <property type="entry name" value="Mannosyl_trans"/>
    <property type="match status" value="1"/>
</dbReference>
<feature type="transmembrane region" description="Helical" evidence="2">
    <location>
        <begin position="323"/>
        <end position="345"/>
    </location>
</feature>
<gene>
    <name evidence="3" type="ORF">JOF55_002361</name>
</gene>
<feature type="transmembrane region" description="Helical" evidence="2">
    <location>
        <begin position="116"/>
        <end position="137"/>
    </location>
</feature>
<feature type="compositionally biased region" description="Basic and acidic residues" evidence="1">
    <location>
        <begin position="1"/>
        <end position="13"/>
    </location>
</feature>
<name>A0AAE3ZE70_9ACTN</name>
<feature type="region of interest" description="Disordered" evidence="1">
    <location>
        <begin position="465"/>
        <end position="486"/>
    </location>
</feature>
<keyword evidence="2" id="KW-1133">Transmembrane helix</keyword>
<feature type="transmembrane region" description="Helical" evidence="2">
    <location>
        <begin position="432"/>
        <end position="457"/>
    </location>
</feature>
<feature type="transmembrane region" description="Helical" evidence="2">
    <location>
        <begin position="144"/>
        <end position="163"/>
    </location>
</feature>
<dbReference type="PIRSF" id="PIRSF010361">
    <property type="entry name" value="UCP010361"/>
    <property type="match status" value="1"/>
</dbReference>
<dbReference type="GO" id="GO:0016020">
    <property type="term" value="C:membrane"/>
    <property type="evidence" value="ECO:0007669"/>
    <property type="project" value="InterPro"/>
</dbReference>
<dbReference type="GO" id="GO:0006506">
    <property type="term" value="P:GPI anchor biosynthetic process"/>
    <property type="evidence" value="ECO:0007669"/>
    <property type="project" value="InterPro"/>
</dbReference>
<dbReference type="GO" id="GO:0051751">
    <property type="term" value="F:alpha-1,4-mannosyltransferase activity"/>
    <property type="evidence" value="ECO:0007669"/>
    <property type="project" value="InterPro"/>
</dbReference>
<feature type="region of interest" description="Disordered" evidence="1">
    <location>
        <begin position="1"/>
        <end position="30"/>
    </location>
</feature>
<keyword evidence="2" id="KW-0472">Membrane</keyword>
<dbReference type="InterPro" id="IPR016570">
    <property type="entry name" value="UCP010361"/>
</dbReference>
<accession>A0AAE3ZE70</accession>
<organism evidence="3 4">
    <name type="scientific">Haloactinomyces albus</name>
    <dbReference type="NCBI Taxonomy" id="1352928"/>
    <lineage>
        <taxon>Bacteria</taxon>
        <taxon>Bacillati</taxon>
        <taxon>Actinomycetota</taxon>
        <taxon>Actinomycetes</taxon>
        <taxon>Actinopolysporales</taxon>
        <taxon>Actinopolysporaceae</taxon>
        <taxon>Haloactinomyces</taxon>
    </lineage>
</organism>
<feature type="transmembrane region" description="Helical" evidence="2">
    <location>
        <begin position="216"/>
        <end position="244"/>
    </location>
</feature>
<dbReference type="InterPro" id="IPR007704">
    <property type="entry name" value="PIG-M"/>
</dbReference>
<evidence type="ECO:0000256" key="2">
    <source>
        <dbReference type="SAM" id="Phobius"/>
    </source>
</evidence>
<feature type="transmembrane region" description="Helical" evidence="2">
    <location>
        <begin position="357"/>
        <end position="376"/>
    </location>
</feature>
<protein>
    <submittedName>
        <fullName evidence="3">Membrane protein</fullName>
    </submittedName>
</protein>
<reference evidence="3" key="1">
    <citation type="submission" date="2023-07" db="EMBL/GenBank/DDBJ databases">
        <title>Sequencing the genomes of 1000 actinobacteria strains.</title>
        <authorList>
            <person name="Klenk H.-P."/>
        </authorList>
    </citation>
    <scope>NUCLEOTIDE SEQUENCE</scope>
    <source>
        <strain evidence="3">DSM 45977</strain>
    </source>
</reference>
<feature type="transmembrane region" description="Helical" evidence="2">
    <location>
        <begin position="396"/>
        <end position="420"/>
    </location>
</feature>
<sequence length="486" mass="52692">MTGPIEERGRTGKDAAGVIRGPSGMRRPEGAGRRWTMAGLVLLCLLTGVTLLAGYANKARCTGPEFNEWGRSVPAFQERAYGQACYSDIQKLWIGREIDRHMFPYVHGGITEEGDLYGGVVEYPVLTGMLMWAGAMFVDTDAGFLAASALLLAPFGMATAWWLGRLSGRRALLWALGPPLVLYAFHNWDLAVVACATAAVFTVHRRAGGSLRGRSVFAAVLLGLGAAFKVYPGMFVLPLLLYVLTGGRGGAELPAGVRRFDVRGAAGVAGASMATVAAVNLPFALVGFEGWRASFEFQAQRRVDLSTNSIWYWGFRPYSDTEAFQQIVGVVSPLLVLASFALACLLGWRRRARTGTFPWIQVSAAMLCGFLLLHKVHSPQYTLWLLPFFALVSVRWGWIVAYLVADAMMGIGIFRWMYLITTGQATGIHDGFTAQAVMIGVWGRAALLVGLFVAFLATRSSVDDDEELSTPHDRRLVGGRPAVPSG</sequence>
<evidence type="ECO:0000313" key="3">
    <source>
        <dbReference type="EMBL" id="MDR7302180.1"/>
    </source>
</evidence>
<keyword evidence="2" id="KW-0812">Transmembrane</keyword>
<dbReference type="GO" id="GO:0004376">
    <property type="term" value="F:GPI mannosyltransferase activity"/>
    <property type="evidence" value="ECO:0007669"/>
    <property type="project" value="InterPro"/>
</dbReference>
<comment type="caution">
    <text evidence="3">The sequence shown here is derived from an EMBL/GenBank/DDBJ whole genome shotgun (WGS) entry which is preliminary data.</text>
</comment>
<evidence type="ECO:0000256" key="1">
    <source>
        <dbReference type="SAM" id="MobiDB-lite"/>
    </source>
</evidence>
<dbReference type="EMBL" id="JAVDXW010000001">
    <property type="protein sequence ID" value="MDR7302180.1"/>
    <property type="molecule type" value="Genomic_DNA"/>
</dbReference>
<keyword evidence="4" id="KW-1185">Reference proteome</keyword>
<feature type="transmembrane region" description="Helical" evidence="2">
    <location>
        <begin position="35"/>
        <end position="56"/>
    </location>
</feature>